<dbReference type="AlphaFoldDB" id="A0A5C3L5G8"/>
<proteinExistence type="predicted"/>
<feature type="domain" description="Cryptic POLO box 2 (CPB2)" evidence="1">
    <location>
        <begin position="313"/>
        <end position="427"/>
    </location>
</feature>
<evidence type="ECO:0000313" key="2">
    <source>
        <dbReference type="EMBL" id="TFK28000.1"/>
    </source>
</evidence>
<evidence type="ECO:0000259" key="1">
    <source>
        <dbReference type="PROSITE" id="PS51985"/>
    </source>
</evidence>
<dbReference type="Proteomes" id="UP000307440">
    <property type="component" value="Unassembled WGS sequence"/>
</dbReference>
<dbReference type="PROSITE" id="PS51985">
    <property type="entry name" value="CPB2"/>
    <property type="match status" value="1"/>
</dbReference>
<reference evidence="2 3" key="1">
    <citation type="journal article" date="2019" name="Nat. Ecol. Evol.">
        <title>Megaphylogeny resolves global patterns of mushroom evolution.</title>
        <authorList>
            <person name="Varga T."/>
            <person name="Krizsan K."/>
            <person name="Foldi C."/>
            <person name="Dima B."/>
            <person name="Sanchez-Garcia M."/>
            <person name="Sanchez-Ramirez S."/>
            <person name="Szollosi G.J."/>
            <person name="Szarkandi J.G."/>
            <person name="Papp V."/>
            <person name="Albert L."/>
            <person name="Andreopoulos W."/>
            <person name="Angelini C."/>
            <person name="Antonin V."/>
            <person name="Barry K.W."/>
            <person name="Bougher N.L."/>
            <person name="Buchanan P."/>
            <person name="Buyck B."/>
            <person name="Bense V."/>
            <person name="Catcheside P."/>
            <person name="Chovatia M."/>
            <person name="Cooper J."/>
            <person name="Damon W."/>
            <person name="Desjardin D."/>
            <person name="Finy P."/>
            <person name="Geml J."/>
            <person name="Haridas S."/>
            <person name="Hughes K."/>
            <person name="Justo A."/>
            <person name="Karasinski D."/>
            <person name="Kautmanova I."/>
            <person name="Kiss B."/>
            <person name="Kocsube S."/>
            <person name="Kotiranta H."/>
            <person name="LaButti K.M."/>
            <person name="Lechner B.E."/>
            <person name="Liimatainen K."/>
            <person name="Lipzen A."/>
            <person name="Lukacs Z."/>
            <person name="Mihaltcheva S."/>
            <person name="Morgado L.N."/>
            <person name="Niskanen T."/>
            <person name="Noordeloos M.E."/>
            <person name="Ohm R.A."/>
            <person name="Ortiz-Santana B."/>
            <person name="Ovrebo C."/>
            <person name="Racz N."/>
            <person name="Riley R."/>
            <person name="Savchenko A."/>
            <person name="Shiryaev A."/>
            <person name="Soop K."/>
            <person name="Spirin V."/>
            <person name="Szebenyi C."/>
            <person name="Tomsovsky M."/>
            <person name="Tulloss R.E."/>
            <person name="Uehling J."/>
            <person name="Grigoriev I.V."/>
            <person name="Vagvolgyi C."/>
            <person name="Papp T."/>
            <person name="Martin F.M."/>
            <person name="Miettinen O."/>
            <person name="Hibbett D.S."/>
            <person name="Nagy L.G."/>
        </authorList>
    </citation>
    <scope>NUCLEOTIDE SEQUENCE [LARGE SCALE GENOMIC DNA]</scope>
    <source>
        <strain evidence="2 3">CBS 121175</strain>
    </source>
</reference>
<name>A0A5C3L5G8_COPMA</name>
<sequence length="427" mass="48126">MAALSTYTPQPSGSASELERDLSYIGDGLQQLLLGILKPVASERPSACEVLSRWHFKSKPKVVTSPPLLESTEKELKELKKTPSIQSRGLSRRLPREILKSRTFCDVFHGKRSASNPLPITDQTPFTPLPRGRVVSYPLDSTSVRVDRGFFYDPSRHTIPSPVAEAVLAAEENMSNTTSSGSVRCVANTQPLEWLSAEDTSVESSILMQDLSRKLVPSILNPRVYEFAEGTLRIIQTGHLLVYFPTSPSLLAINTFGTKIWILNPSSIDIHQVDSPSVDLRQEIAYNLEDLPPEPKSQFATAMRLLEQVKSRTPMLILHIVEGKCMLMCNSPSPDVEILLRPCSNLPNIKMMHRVRFTRRTQAIEFAQRTTSGSHSEWQKRVYSCQIHPPFMAPEDQKHLNYTERRSLKLLQKFLRICAVVENKHSQ</sequence>
<accession>A0A5C3L5G8</accession>
<protein>
    <recommendedName>
        <fullName evidence="1">Cryptic POLO box 2 (CPB2) domain-containing protein</fullName>
    </recommendedName>
</protein>
<dbReference type="OrthoDB" id="2879108at2759"/>
<dbReference type="STRING" id="230819.A0A5C3L5G8"/>
<dbReference type="InterPro" id="IPR033698">
    <property type="entry name" value="POLO_box_Plk4_2"/>
</dbReference>
<keyword evidence="3" id="KW-1185">Reference proteome</keyword>
<gene>
    <name evidence="2" type="ORF">FA15DRAFT_105763</name>
</gene>
<evidence type="ECO:0000313" key="3">
    <source>
        <dbReference type="Proteomes" id="UP000307440"/>
    </source>
</evidence>
<organism evidence="2 3">
    <name type="scientific">Coprinopsis marcescibilis</name>
    <name type="common">Agaric fungus</name>
    <name type="synonym">Psathyrella marcescibilis</name>
    <dbReference type="NCBI Taxonomy" id="230819"/>
    <lineage>
        <taxon>Eukaryota</taxon>
        <taxon>Fungi</taxon>
        <taxon>Dikarya</taxon>
        <taxon>Basidiomycota</taxon>
        <taxon>Agaricomycotina</taxon>
        <taxon>Agaricomycetes</taxon>
        <taxon>Agaricomycetidae</taxon>
        <taxon>Agaricales</taxon>
        <taxon>Agaricineae</taxon>
        <taxon>Psathyrellaceae</taxon>
        <taxon>Coprinopsis</taxon>
    </lineage>
</organism>
<dbReference type="EMBL" id="ML210159">
    <property type="protein sequence ID" value="TFK28000.1"/>
    <property type="molecule type" value="Genomic_DNA"/>
</dbReference>